<gene>
    <name evidence="1" type="ORF">BCR44DRAFT_1463613</name>
</gene>
<comment type="caution">
    <text evidence="1">The sequence shown here is derived from an EMBL/GenBank/DDBJ whole genome shotgun (WGS) entry which is preliminary data.</text>
</comment>
<dbReference type="Proteomes" id="UP000193411">
    <property type="component" value="Unassembled WGS sequence"/>
</dbReference>
<accession>A0A1Y2HBD2</accession>
<keyword evidence="2" id="KW-1185">Reference proteome</keyword>
<evidence type="ECO:0000313" key="2">
    <source>
        <dbReference type="Proteomes" id="UP000193411"/>
    </source>
</evidence>
<dbReference type="AlphaFoldDB" id="A0A1Y2HBD2"/>
<dbReference type="EMBL" id="MCFL01000055">
    <property type="protein sequence ID" value="ORZ31815.1"/>
    <property type="molecule type" value="Genomic_DNA"/>
</dbReference>
<evidence type="ECO:0000313" key="1">
    <source>
        <dbReference type="EMBL" id="ORZ31815.1"/>
    </source>
</evidence>
<sequence>MSIGASTLWSILQNEFKMTLKKLERRARHVRDSNILRFVRKLASIKQCKTNMIFLDEVSFNNRGMLHRAGYGPKGKPLIFRDLIASLVPEALRTFIPMLPTERTLAKEWLKMVQTSGLAAWEPDVIIIKGKKYSVEDMDVSVEATETLNETIHII</sequence>
<organism evidence="1 2">
    <name type="scientific">Catenaria anguillulae PL171</name>
    <dbReference type="NCBI Taxonomy" id="765915"/>
    <lineage>
        <taxon>Eukaryota</taxon>
        <taxon>Fungi</taxon>
        <taxon>Fungi incertae sedis</taxon>
        <taxon>Blastocladiomycota</taxon>
        <taxon>Blastocladiomycetes</taxon>
        <taxon>Blastocladiales</taxon>
        <taxon>Catenariaceae</taxon>
        <taxon>Catenaria</taxon>
    </lineage>
</organism>
<evidence type="ECO:0008006" key="3">
    <source>
        <dbReference type="Google" id="ProtNLM"/>
    </source>
</evidence>
<dbReference type="OrthoDB" id="79420at2759"/>
<proteinExistence type="predicted"/>
<reference evidence="1 2" key="1">
    <citation type="submission" date="2016-07" db="EMBL/GenBank/DDBJ databases">
        <title>Pervasive Adenine N6-methylation of Active Genes in Fungi.</title>
        <authorList>
            <consortium name="DOE Joint Genome Institute"/>
            <person name="Mondo S.J."/>
            <person name="Dannebaum R.O."/>
            <person name="Kuo R.C."/>
            <person name="Labutti K."/>
            <person name="Haridas S."/>
            <person name="Kuo A."/>
            <person name="Salamov A."/>
            <person name="Ahrendt S.R."/>
            <person name="Lipzen A."/>
            <person name="Sullivan W."/>
            <person name="Andreopoulos W.B."/>
            <person name="Clum A."/>
            <person name="Lindquist E."/>
            <person name="Daum C."/>
            <person name="Ramamoorthy G.K."/>
            <person name="Gryganskyi A."/>
            <person name="Culley D."/>
            <person name="Magnuson J.K."/>
            <person name="James T.Y."/>
            <person name="O'Malley M.A."/>
            <person name="Stajich J.E."/>
            <person name="Spatafora J.W."/>
            <person name="Visel A."/>
            <person name="Grigoriev I.V."/>
        </authorList>
    </citation>
    <scope>NUCLEOTIDE SEQUENCE [LARGE SCALE GENOMIC DNA]</scope>
    <source>
        <strain evidence="1 2">PL171</strain>
    </source>
</reference>
<dbReference type="STRING" id="765915.A0A1Y2HBD2"/>
<name>A0A1Y2HBD2_9FUNG</name>
<protein>
    <recommendedName>
        <fullName evidence="3">Tc1-like transposase DDE domain-containing protein</fullName>
    </recommendedName>
</protein>